<dbReference type="RefSeq" id="WP_112786013.1">
    <property type="nucleotide sequence ID" value="NZ_CP030041.1"/>
</dbReference>
<dbReference type="EMBL" id="CP030041">
    <property type="protein sequence ID" value="AWW32641.1"/>
    <property type="molecule type" value="Genomic_DNA"/>
</dbReference>
<sequence length="115" mass="13441">MKLSEKNRRILLDYLNGQIDDYSRQQTESFLSSISAVKPYGEAEIKAYQAMQENVEGSRLLLERLLQLNARELFFDFFCIIDGVGDPEDKDWSGVLLMDKPDDFDEHVEFLHDEF</sequence>
<accession>A0A2Z4ING1</accession>
<dbReference type="Proteomes" id="UP000248688">
    <property type="component" value="Chromosome"/>
</dbReference>
<dbReference type="OrthoDB" id="893711at2"/>
<reference evidence="1 2" key="1">
    <citation type="submission" date="2018-06" db="EMBL/GenBank/DDBJ databases">
        <title>Echinicola strongylocentroti sp. nov., isolated from a sea urchin Strongylocentrotus intermedius.</title>
        <authorList>
            <person name="Bae S.S."/>
        </authorList>
    </citation>
    <scope>NUCLEOTIDE SEQUENCE [LARGE SCALE GENOMIC DNA]</scope>
    <source>
        <strain evidence="1 2">MEBiC08714</strain>
    </source>
</reference>
<evidence type="ECO:0000313" key="2">
    <source>
        <dbReference type="Proteomes" id="UP000248688"/>
    </source>
</evidence>
<evidence type="ECO:0000313" key="1">
    <source>
        <dbReference type="EMBL" id="AWW32641.1"/>
    </source>
</evidence>
<name>A0A2Z4ING1_9BACT</name>
<gene>
    <name evidence="1" type="ORF">DN752_22210</name>
</gene>
<proteinExistence type="predicted"/>
<keyword evidence="2" id="KW-1185">Reference proteome</keyword>
<protein>
    <submittedName>
        <fullName evidence="1">Uncharacterized protein</fullName>
    </submittedName>
</protein>
<dbReference type="KEGG" id="est:DN752_22210"/>
<organism evidence="1 2">
    <name type="scientific">Echinicola strongylocentroti</name>
    <dbReference type="NCBI Taxonomy" id="1795355"/>
    <lineage>
        <taxon>Bacteria</taxon>
        <taxon>Pseudomonadati</taxon>
        <taxon>Bacteroidota</taxon>
        <taxon>Cytophagia</taxon>
        <taxon>Cytophagales</taxon>
        <taxon>Cyclobacteriaceae</taxon>
        <taxon>Echinicola</taxon>
    </lineage>
</organism>
<dbReference type="AlphaFoldDB" id="A0A2Z4ING1"/>